<gene>
    <name evidence="1" type="ORF">SAMN06297280_3315</name>
</gene>
<evidence type="ECO:0000313" key="2">
    <source>
        <dbReference type="Proteomes" id="UP000219353"/>
    </source>
</evidence>
<dbReference type="Proteomes" id="UP000219353">
    <property type="component" value="Unassembled WGS sequence"/>
</dbReference>
<dbReference type="OrthoDB" id="5917039at2"/>
<dbReference type="AlphaFoldDB" id="A0A285JDC9"/>
<accession>A0A285JDC9</accession>
<organism evidence="1 2">
    <name type="scientific">Arsukibacterium tuosuense</name>
    <dbReference type="NCBI Taxonomy" id="1323745"/>
    <lineage>
        <taxon>Bacteria</taxon>
        <taxon>Pseudomonadati</taxon>
        <taxon>Pseudomonadota</taxon>
        <taxon>Gammaproteobacteria</taxon>
        <taxon>Chromatiales</taxon>
        <taxon>Chromatiaceae</taxon>
        <taxon>Arsukibacterium</taxon>
    </lineage>
</organism>
<dbReference type="EMBL" id="OBEB01000007">
    <property type="protein sequence ID" value="SNY57827.1"/>
    <property type="molecule type" value="Genomic_DNA"/>
</dbReference>
<reference evidence="2" key="1">
    <citation type="submission" date="2017-09" db="EMBL/GenBank/DDBJ databases">
        <authorList>
            <person name="Varghese N."/>
            <person name="Submissions S."/>
        </authorList>
    </citation>
    <scope>NUCLEOTIDE SEQUENCE [LARGE SCALE GENOMIC DNA]</scope>
    <source>
        <strain evidence="2">CGMCC 1.12461</strain>
    </source>
</reference>
<sequence length="116" mass="13162">MVTDQPGYEHLIQFLTEHLSLFTEDGTALPEGKSVGEILEERVAEQIITLCTQHTELEMNHRSMIIREVDGIMYDFQEVLSSVLEKKATAEQAELINEIALLIKNLFDSAIARLMD</sequence>
<evidence type="ECO:0000313" key="1">
    <source>
        <dbReference type="EMBL" id="SNY57827.1"/>
    </source>
</evidence>
<protein>
    <recommendedName>
        <fullName evidence="3">Topoisomerase II</fullName>
    </recommendedName>
</protein>
<name>A0A285JDC9_9GAMM</name>
<evidence type="ECO:0008006" key="3">
    <source>
        <dbReference type="Google" id="ProtNLM"/>
    </source>
</evidence>
<keyword evidence="2" id="KW-1185">Reference proteome</keyword>
<dbReference type="Pfam" id="PF12290">
    <property type="entry name" value="DUF3802"/>
    <property type="match status" value="1"/>
</dbReference>
<dbReference type="RefSeq" id="WP_097112505.1">
    <property type="nucleotide sequence ID" value="NZ_OBEB01000007.1"/>
</dbReference>
<proteinExistence type="predicted"/>
<dbReference type="InterPro" id="IPR020979">
    <property type="entry name" value="Uncharacterised_A0KLC6"/>
</dbReference>